<sequence>MSDKLSSEHRRALEILLEPGIKELLKERSRKAFNRVKLKEWIEAGEPYEEIDEILGTYNYFANKLEHLQTSIYRTSLEFPDGAHKNGVSSIKRESEGTVKHNSDNERGNDSENVFRLYPSNAPLPRKHCSPSASTRNTTTRTTYKNCEHSGKSSGQSSIPNTVNACKLHAYSTQSIESSEQIYQACDGSEDQKL</sequence>
<dbReference type="AlphaFoldDB" id="A0A397TFJ1"/>
<gene>
    <name evidence="2" type="ORF">C1645_818947</name>
</gene>
<dbReference type="OrthoDB" id="2374440at2759"/>
<evidence type="ECO:0000313" key="2">
    <source>
        <dbReference type="EMBL" id="RIA93761.1"/>
    </source>
</evidence>
<protein>
    <submittedName>
        <fullName evidence="2">Uncharacterized protein</fullName>
    </submittedName>
</protein>
<name>A0A397TFJ1_9GLOM</name>
<feature type="compositionally biased region" description="Basic and acidic residues" evidence="1">
    <location>
        <begin position="91"/>
        <end position="110"/>
    </location>
</feature>
<proteinExistence type="predicted"/>
<organism evidence="2 3">
    <name type="scientific">Glomus cerebriforme</name>
    <dbReference type="NCBI Taxonomy" id="658196"/>
    <lineage>
        <taxon>Eukaryota</taxon>
        <taxon>Fungi</taxon>
        <taxon>Fungi incertae sedis</taxon>
        <taxon>Mucoromycota</taxon>
        <taxon>Glomeromycotina</taxon>
        <taxon>Glomeromycetes</taxon>
        <taxon>Glomerales</taxon>
        <taxon>Glomeraceae</taxon>
        <taxon>Glomus</taxon>
    </lineage>
</organism>
<feature type="region of interest" description="Disordered" evidence="1">
    <location>
        <begin position="86"/>
        <end position="159"/>
    </location>
</feature>
<evidence type="ECO:0000313" key="3">
    <source>
        <dbReference type="Proteomes" id="UP000265703"/>
    </source>
</evidence>
<evidence type="ECO:0000256" key="1">
    <source>
        <dbReference type="SAM" id="MobiDB-lite"/>
    </source>
</evidence>
<reference evidence="2 3" key="1">
    <citation type="submission" date="2018-06" db="EMBL/GenBank/DDBJ databases">
        <title>Comparative genomics reveals the genomic features of Rhizophagus irregularis, R. cerebriforme, R. diaphanum and Gigaspora rosea, and their symbiotic lifestyle signature.</title>
        <authorList>
            <person name="Morin E."/>
            <person name="San Clemente H."/>
            <person name="Chen E.C.H."/>
            <person name="De La Providencia I."/>
            <person name="Hainaut M."/>
            <person name="Kuo A."/>
            <person name="Kohler A."/>
            <person name="Murat C."/>
            <person name="Tang N."/>
            <person name="Roy S."/>
            <person name="Loubradou J."/>
            <person name="Henrissat B."/>
            <person name="Grigoriev I.V."/>
            <person name="Corradi N."/>
            <person name="Roux C."/>
            <person name="Martin F.M."/>
        </authorList>
    </citation>
    <scope>NUCLEOTIDE SEQUENCE [LARGE SCALE GENOMIC DNA]</scope>
    <source>
        <strain evidence="2 3">DAOM 227022</strain>
    </source>
</reference>
<keyword evidence="3" id="KW-1185">Reference proteome</keyword>
<dbReference type="Proteomes" id="UP000265703">
    <property type="component" value="Unassembled WGS sequence"/>
</dbReference>
<accession>A0A397TFJ1</accession>
<comment type="caution">
    <text evidence="2">The sequence shown here is derived from an EMBL/GenBank/DDBJ whole genome shotgun (WGS) entry which is preliminary data.</text>
</comment>
<dbReference type="EMBL" id="QKYT01000097">
    <property type="protein sequence ID" value="RIA93761.1"/>
    <property type="molecule type" value="Genomic_DNA"/>
</dbReference>